<dbReference type="PANTHER" id="PTHR12128">
    <property type="entry name" value="DIHYDRODIPICOLINATE SYNTHASE"/>
    <property type="match status" value="1"/>
</dbReference>
<feature type="active site" description="Proton donor/acceptor" evidence="2">
    <location>
        <position position="152"/>
    </location>
</feature>
<gene>
    <name evidence="4" type="ORF">PENARI_c010G01823</name>
</gene>
<dbReference type="Gene3D" id="3.20.20.70">
    <property type="entry name" value="Aldolase class I"/>
    <property type="match status" value="1"/>
</dbReference>
<dbReference type="PRINTS" id="PR00146">
    <property type="entry name" value="DHPICSNTHASE"/>
</dbReference>
<dbReference type="PANTHER" id="PTHR12128:SF47">
    <property type="entry name" value="DIHYDRODIPICOLINATE SYNTHASE-RELATED"/>
    <property type="match status" value="1"/>
</dbReference>
<reference evidence="4 5" key="1">
    <citation type="journal article" date="2016" name="Sci. Rep.">
        <title>Penicillium arizonense, a new, genome sequenced fungal species, reveals a high chemical diversity in secreted metabolites.</title>
        <authorList>
            <person name="Grijseels S."/>
            <person name="Nielsen J.C."/>
            <person name="Randelovic M."/>
            <person name="Nielsen J."/>
            <person name="Nielsen K.F."/>
            <person name="Workman M."/>
            <person name="Frisvad J.C."/>
        </authorList>
    </citation>
    <scope>NUCLEOTIDE SEQUENCE [LARGE SCALE GENOMIC DNA]</scope>
    <source>
        <strain evidence="4 5">CBS 141311</strain>
    </source>
</reference>
<dbReference type="STRING" id="1835702.A0A1F5LH38"/>
<sequence length="326" mass="34884">MTSTVAKKSTIIPPGIYCPVISLYKPTPRQEIDYDASYKFFSYLIRSGVDGLVLAGTTAEAVLLSAEERKELVKIARKAAVDLGRPDFPVVAGISGQSTNESIRLAEDALSAGASFGLLLPPSYWAKAVTKDAMLGFYRDVADATTLPIVIYSFPAMCNGIDMNSDTLSELAQHPNIVGVKLTCGNAGKVTRLTQEYTHEQFAVYAGSSDWLIPCLAGGGGGCVTGIANVFPKCVAKLYSSWNQGKTKEAKELQGLVAQAEKACKEGIAATKFATAHFAGPMAGITDLKAFWPRKPYAPCGEEKSAWVVKVMQHLVEVEQSFPDAV</sequence>
<feature type="binding site" evidence="3">
    <location>
        <position position="224"/>
    </location>
    <ligand>
        <name>pyruvate</name>
        <dbReference type="ChEBI" id="CHEBI:15361"/>
    </ligand>
</feature>
<evidence type="ECO:0008006" key="6">
    <source>
        <dbReference type="Google" id="ProtNLM"/>
    </source>
</evidence>
<dbReference type="AlphaFoldDB" id="A0A1F5LH38"/>
<dbReference type="InterPro" id="IPR013785">
    <property type="entry name" value="Aldolase_TIM"/>
</dbReference>
<feature type="binding site" evidence="3">
    <location>
        <position position="58"/>
    </location>
    <ligand>
        <name>pyruvate</name>
        <dbReference type="ChEBI" id="CHEBI:15361"/>
    </ligand>
</feature>
<dbReference type="Proteomes" id="UP000177622">
    <property type="component" value="Unassembled WGS sequence"/>
</dbReference>
<dbReference type="SMART" id="SM01130">
    <property type="entry name" value="DHDPS"/>
    <property type="match status" value="1"/>
</dbReference>
<organism evidence="4 5">
    <name type="scientific">Penicillium arizonense</name>
    <dbReference type="NCBI Taxonomy" id="1835702"/>
    <lineage>
        <taxon>Eukaryota</taxon>
        <taxon>Fungi</taxon>
        <taxon>Dikarya</taxon>
        <taxon>Ascomycota</taxon>
        <taxon>Pezizomycotina</taxon>
        <taxon>Eurotiomycetes</taxon>
        <taxon>Eurotiomycetidae</taxon>
        <taxon>Eurotiales</taxon>
        <taxon>Aspergillaceae</taxon>
        <taxon>Penicillium</taxon>
    </lineage>
</organism>
<dbReference type="OrthoDB" id="191315at2759"/>
<feature type="active site" description="Schiff-base intermediate with substrate" evidence="2">
    <location>
        <position position="181"/>
    </location>
</feature>
<name>A0A1F5LH38_PENAI</name>
<dbReference type="EMBL" id="LXJU01000010">
    <property type="protein sequence ID" value="OGE52518.1"/>
    <property type="molecule type" value="Genomic_DNA"/>
</dbReference>
<keyword evidence="1" id="KW-0456">Lyase</keyword>
<dbReference type="RefSeq" id="XP_022487960.1">
    <property type="nucleotide sequence ID" value="XM_022632140.1"/>
</dbReference>
<dbReference type="SUPFAM" id="SSF51569">
    <property type="entry name" value="Aldolase"/>
    <property type="match status" value="1"/>
</dbReference>
<protein>
    <recommendedName>
        <fullName evidence="6">Dihydrodipicolinate synthase</fullName>
    </recommendedName>
</protein>
<comment type="similarity">
    <text evidence="1">Belongs to the DapA family.</text>
</comment>
<dbReference type="GO" id="GO:0008840">
    <property type="term" value="F:4-hydroxy-tetrahydrodipicolinate synthase activity"/>
    <property type="evidence" value="ECO:0007669"/>
    <property type="project" value="TreeGrafter"/>
</dbReference>
<evidence type="ECO:0000256" key="1">
    <source>
        <dbReference type="PIRNR" id="PIRNR001365"/>
    </source>
</evidence>
<evidence type="ECO:0000313" key="4">
    <source>
        <dbReference type="EMBL" id="OGE52518.1"/>
    </source>
</evidence>
<evidence type="ECO:0000313" key="5">
    <source>
        <dbReference type="Proteomes" id="UP000177622"/>
    </source>
</evidence>
<dbReference type="Pfam" id="PF00701">
    <property type="entry name" value="DHDPS"/>
    <property type="match status" value="1"/>
</dbReference>
<evidence type="ECO:0000256" key="2">
    <source>
        <dbReference type="PIRSR" id="PIRSR001365-1"/>
    </source>
</evidence>
<dbReference type="GeneID" id="34576874"/>
<comment type="caution">
    <text evidence="4">The sequence shown here is derived from an EMBL/GenBank/DDBJ whole genome shotgun (WGS) entry which is preliminary data.</text>
</comment>
<dbReference type="PIRSF" id="PIRSF001365">
    <property type="entry name" value="DHDPS"/>
    <property type="match status" value="1"/>
</dbReference>
<accession>A0A1F5LH38</accession>
<dbReference type="CDD" id="cd00408">
    <property type="entry name" value="DHDPS-like"/>
    <property type="match status" value="1"/>
</dbReference>
<proteinExistence type="inferred from homology"/>
<keyword evidence="5" id="KW-1185">Reference proteome</keyword>
<dbReference type="InterPro" id="IPR002220">
    <property type="entry name" value="DapA-like"/>
</dbReference>
<evidence type="ECO:0000256" key="3">
    <source>
        <dbReference type="PIRSR" id="PIRSR001365-2"/>
    </source>
</evidence>